<keyword evidence="2" id="KW-1185">Reference proteome</keyword>
<dbReference type="RefSeq" id="WP_015589803.1">
    <property type="nucleotide sequence ID" value="NC_021169.1"/>
</dbReference>
<dbReference type="Proteomes" id="UP000013307">
    <property type="component" value="Chromosome"/>
</dbReference>
<accession>N0B9B6</accession>
<dbReference type="PANTHER" id="PTHR19288">
    <property type="entry name" value="4-NITROPHENYLPHOSPHATASE-RELATED"/>
    <property type="match status" value="1"/>
</dbReference>
<reference evidence="1 2" key="1">
    <citation type="journal article" date="2013" name="Genome Announc.">
        <title>Complete Genome Sequence of the Thermophilic and Facultatively Chemolithoautotrophic Sulfate Reducer Archaeoglobus sulfaticallidus Strain PM70-1T.</title>
        <authorList>
            <person name="Stokke R."/>
            <person name="Hocking W.P."/>
            <person name="Steinsbu B.O."/>
            <person name="Steen I.H."/>
        </authorList>
    </citation>
    <scope>NUCLEOTIDE SEQUENCE [LARGE SCALE GENOMIC DNA]</scope>
    <source>
        <strain evidence="1">PM70-1</strain>
    </source>
</reference>
<sequence>MHPLLSKKGFILDVDGVIGRGKKPIKPAISAVKKLIEMEKKVVFVSNNSTRSRRIYTRRFRDYGLEVDEDQMILTTYATAQYIKENYGKMRIFTTGEIGLIEELELAGHEIVDYEEAEMLVVGSNREINFELITKALRMCLSKKPYIATNPDRIFPSEDGPIPGTGMIIGALYWMTGRMPDCICGKPEKVIMLKALEYLGLEAKDVVVVGDQIDVDVIAGKSINAETLLVLSGVTTRDNLENMIKKYGVKPDYVLEDLSKLFD</sequence>
<dbReference type="KEGG" id="ast:Asulf_00169"/>
<proteinExistence type="predicted"/>
<dbReference type="InterPro" id="IPR023214">
    <property type="entry name" value="HAD_sf"/>
</dbReference>
<name>N0B9B6_9EURY</name>
<dbReference type="InterPro" id="IPR036412">
    <property type="entry name" value="HAD-like_sf"/>
</dbReference>
<dbReference type="Gene3D" id="3.40.50.1000">
    <property type="entry name" value="HAD superfamily/HAD-like"/>
    <property type="match status" value="2"/>
</dbReference>
<gene>
    <name evidence="1" type="ORF">Asulf_00169</name>
</gene>
<dbReference type="HOGENOM" id="CLU_043473_1_2_2"/>
<dbReference type="Pfam" id="PF13242">
    <property type="entry name" value="Hydrolase_like"/>
    <property type="match status" value="1"/>
</dbReference>
<dbReference type="OrthoDB" id="25155at2157"/>
<dbReference type="GeneID" id="15391815"/>
<dbReference type="PANTHER" id="PTHR19288:SF46">
    <property type="entry name" value="HALOACID DEHALOGENASE-LIKE HYDROLASE DOMAIN-CONTAINING PROTEIN 2"/>
    <property type="match status" value="1"/>
</dbReference>
<dbReference type="GO" id="GO:0005737">
    <property type="term" value="C:cytoplasm"/>
    <property type="evidence" value="ECO:0007669"/>
    <property type="project" value="TreeGrafter"/>
</dbReference>
<organism evidence="1 2">
    <name type="scientific">Archaeoglobus sulfaticallidus PM70-1</name>
    <dbReference type="NCBI Taxonomy" id="387631"/>
    <lineage>
        <taxon>Archaea</taxon>
        <taxon>Methanobacteriati</taxon>
        <taxon>Methanobacteriota</taxon>
        <taxon>Archaeoglobi</taxon>
        <taxon>Archaeoglobales</taxon>
        <taxon>Archaeoglobaceae</taxon>
        <taxon>Archaeoglobus</taxon>
    </lineage>
</organism>
<dbReference type="EMBL" id="CP005290">
    <property type="protein sequence ID" value="AGK60204.1"/>
    <property type="molecule type" value="Genomic_DNA"/>
</dbReference>
<dbReference type="STRING" id="387631.Asulf_00169"/>
<evidence type="ECO:0000313" key="2">
    <source>
        <dbReference type="Proteomes" id="UP000013307"/>
    </source>
</evidence>
<dbReference type="SUPFAM" id="SSF56784">
    <property type="entry name" value="HAD-like"/>
    <property type="match status" value="1"/>
</dbReference>
<dbReference type="eggNOG" id="arCOG04221">
    <property type="taxonomic scope" value="Archaea"/>
</dbReference>
<evidence type="ECO:0000313" key="1">
    <source>
        <dbReference type="EMBL" id="AGK60204.1"/>
    </source>
</evidence>
<dbReference type="NCBIfam" id="TIGR01460">
    <property type="entry name" value="HAD-SF-IIA"/>
    <property type="match status" value="1"/>
</dbReference>
<dbReference type="AlphaFoldDB" id="N0B9B6"/>
<protein>
    <submittedName>
        <fullName evidence="1">Putative sugar phosphatases of the HAD superfamily</fullName>
    </submittedName>
</protein>
<dbReference type="Pfam" id="PF13344">
    <property type="entry name" value="Hydrolase_6"/>
    <property type="match status" value="1"/>
</dbReference>
<dbReference type="InterPro" id="IPR006357">
    <property type="entry name" value="HAD-SF_hydro_IIA"/>
</dbReference>
<dbReference type="GO" id="GO:0016791">
    <property type="term" value="F:phosphatase activity"/>
    <property type="evidence" value="ECO:0007669"/>
    <property type="project" value="TreeGrafter"/>
</dbReference>